<organism evidence="1 2">
    <name type="scientific">Acetoanaerobium noterae</name>
    <dbReference type="NCBI Taxonomy" id="745369"/>
    <lineage>
        <taxon>Bacteria</taxon>
        <taxon>Bacillati</taxon>
        <taxon>Bacillota</taxon>
        <taxon>Clostridia</taxon>
        <taxon>Peptostreptococcales</taxon>
        <taxon>Filifactoraceae</taxon>
        <taxon>Acetoanaerobium</taxon>
    </lineage>
</organism>
<sequence length="116" mass="13523">MVEKLYDILQTPKDIVEIQSRLNESGISWNKHQIRLFLEMDKNVVLSNGMWCVNSQEDKNKILDTIKQLLKERPIIPIKRIIDNIEIKGYDESKILKIALDTGDYISPNGKTLKRK</sequence>
<reference evidence="2" key="1">
    <citation type="submission" date="2017-02" db="EMBL/GenBank/DDBJ databases">
        <authorList>
            <person name="Varghese N."/>
            <person name="Submissions S."/>
        </authorList>
    </citation>
    <scope>NUCLEOTIDE SEQUENCE [LARGE SCALE GENOMIC DNA]</scope>
    <source>
        <strain evidence="2">ATCC 35199</strain>
    </source>
</reference>
<dbReference type="RefSeq" id="WP_079590746.1">
    <property type="nucleotide sequence ID" value="NZ_FUYN01000011.1"/>
</dbReference>
<keyword evidence="2" id="KW-1185">Reference proteome</keyword>
<evidence type="ECO:0000313" key="2">
    <source>
        <dbReference type="Proteomes" id="UP000243406"/>
    </source>
</evidence>
<dbReference type="Proteomes" id="UP000243406">
    <property type="component" value="Unassembled WGS sequence"/>
</dbReference>
<dbReference type="OrthoDB" id="2082188at2"/>
<dbReference type="AlphaFoldDB" id="A0A1T5DN46"/>
<proteinExistence type="predicted"/>
<accession>A0A1T5DN46</accession>
<name>A0A1T5DN46_9FIRM</name>
<protein>
    <submittedName>
        <fullName evidence="1">Uncharacterized protein</fullName>
    </submittedName>
</protein>
<gene>
    <name evidence="1" type="ORF">SAMN02745120_0079</name>
</gene>
<evidence type="ECO:0000313" key="1">
    <source>
        <dbReference type="EMBL" id="SKB72913.1"/>
    </source>
</evidence>
<dbReference type="EMBL" id="FUYN01000011">
    <property type="protein sequence ID" value="SKB72913.1"/>
    <property type="molecule type" value="Genomic_DNA"/>
</dbReference>